<dbReference type="SUPFAM" id="SSF144091">
    <property type="entry name" value="Rhomboid-like"/>
    <property type="match status" value="1"/>
</dbReference>
<comment type="subcellular location">
    <subcellularLocation>
        <location evidence="1">Membrane</location>
        <topology evidence="1">Multi-pass membrane protein</topology>
    </subcellularLocation>
</comment>
<keyword evidence="2 6" id="KW-0812">Transmembrane</keyword>
<feature type="compositionally biased region" description="Polar residues" evidence="5">
    <location>
        <begin position="329"/>
        <end position="339"/>
    </location>
</feature>
<dbReference type="InterPro" id="IPR013861">
    <property type="entry name" value="TMEM115/Pdh1/Rbl19"/>
</dbReference>
<organism evidence="7 8">
    <name type="scientific">Owenia fusiformis</name>
    <name type="common">Polychaete worm</name>
    <dbReference type="NCBI Taxonomy" id="6347"/>
    <lineage>
        <taxon>Eukaryota</taxon>
        <taxon>Metazoa</taxon>
        <taxon>Spiralia</taxon>
        <taxon>Lophotrochozoa</taxon>
        <taxon>Annelida</taxon>
        <taxon>Polychaeta</taxon>
        <taxon>Sedentaria</taxon>
        <taxon>Canalipalpata</taxon>
        <taxon>Sabellida</taxon>
        <taxon>Oweniida</taxon>
        <taxon>Oweniidae</taxon>
        <taxon>Owenia</taxon>
    </lineage>
</organism>
<comment type="caution">
    <text evidence="7">The sequence shown here is derived from an EMBL/GenBank/DDBJ whole genome shotgun (WGS) entry which is preliminary data.</text>
</comment>
<dbReference type="FunFam" id="1.20.1540.10:FF:000004">
    <property type="entry name" value="Transmembrane protein 115"/>
    <property type="match status" value="1"/>
</dbReference>
<dbReference type="AlphaFoldDB" id="A0A8S4NP48"/>
<keyword evidence="3 6" id="KW-1133">Transmembrane helix</keyword>
<feature type="transmembrane region" description="Helical" evidence="6">
    <location>
        <begin position="203"/>
        <end position="221"/>
    </location>
</feature>
<evidence type="ECO:0000256" key="3">
    <source>
        <dbReference type="ARBA" id="ARBA00022989"/>
    </source>
</evidence>
<dbReference type="PANTHER" id="PTHR13377">
    <property type="entry name" value="PLACENTAL PROTEIN 6"/>
    <property type="match status" value="1"/>
</dbReference>
<dbReference type="Pfam" id="PF08551">
    <property type="entry name" value="DUF1751"/>
    <property type="match status" value="1"/>
</dbReference>
<evidence type="ECO:0008006" key="9">
    <source>
        <dbReference type="Google" id="ProtNLM"/>
    </source>
</evidence>
<feature type="transmembrane region" description="Helical" evidence="6">
    <location>
        <begin position="180"/>
        <end position="196"/>
    </location>
</feature>
<feature type="compositionally biased region" description="Basic and acidic residues" evidence="5">
    <location>
        <begin position="345"/>
        <end position="376"/>
    </location>
</feature>
<name>A0A8S4NP48_OWEFU</name>
<evidence type="ECO:0000256" key="4">
    <source>
        <dbReference type="ARBA" id="ARBA00023136"/>
    </source>
</evidence>
<dbReference type="GO" id="GO:0005794">
    <property type="term" value="C:Golgi apparatus"/>
    <property type="evidence" value="ECO:0007669"/>
    <property type="project" value="TreeGrafter"/>
</dbReference>
<feature type="transmembrane region" description="Helical" evidence="6">
    <location>
        <begin position="21"/>
        <end position="46"/>
    </location>
</feature>
<dbReference type="SMART" id="SM01160">
    <property type="entry name" value="DUF1751"/>
    <property type="match status" value="1"/>
</dbReference>
<dbReference type="GO" id="GO:0016020">
    <property type="term" value="C:membrane"/>
    <property type="evidence" value="ECO:0007669"/>
    <property type="project" value="UniProtKB-SubCell"/>
</dbReference>
<protein>
    <recommendedName>
        <fullName evidence="9">Transmembrane protein 115</fullName>
    </recommendedName>
</protein>
<feature type="transmembrane region" description="Helical" evidence="6">
    <location>
        <begin position="140"/>
        <end position="160"/>
    </location>
</feature>
<dbReference type="Gene3D" id="1.20.1540.10">
    <property type="entry name" value="Rhomboid-like"/>
    <property type="match status" value="1"/>
</dbReference>
<keyword evidence="8" id="KW-1185">Reference proteome</keyword>
<feature type="transmembrane region" description="Helical" evidence="6">
    <location>
        <begin position="241"/>
        <end position="262"/>
    </location>
</feature>
<dbReference type="EMBL" id="CAIIXF020000005">
    <property type="protein sequence ID" value="CAH1783029.1"/>
    <property type="molecule type" value="Genomic_DNA"/>
</dbReference>
<reference evidence="7" key="1">
    <citation type="submission" date="2022-03" db="EMBL/GenBank/DDBJ databases">
        <authorList>
            <person name="Martin C."/>
        </authorList>
    </citation>
    <scope>NUCLEOTIDE SEQUENCE</scope>
</reference>
<feature type="transmembrane region" description="Helical" evidence="6">
    <location>
        <begin position="83"/>
        <end position="100"/>
    </location>
</feature>
<evidence type="ECO:0000313" key="7">
    <source>
        <dbReference type="EMBL" id="CAH1783029.1"/>
    </source>
</evidence>
<proteinExistence type="predicted"/>
<feature type="transmembrane region" description="Helical" evidence="6">
    <location>
        <begin position="106"/>
        <end position="133"/>
    </location>
</feature>
<dbReference type="OrthoDB" id="73612at2759"/>
<accession>A0A8S4NP48</accession>
<gene>
    <name evidence="7" type="ORF">OFUS_LOCUS9409</name>
</gene>
<dbReference type="InterPro" id="IPR035952">
    <property type="entry name" value="Rhomboid-like_sf"/>
</dbReference>
<evidence type="ECO:0000313" key="8">
    <source>
        <dbReference type="Proteomes" id="UP000749559"/>
    </source>
</evidence>
<dbReference type="GO" id="GO:0006890">
    <property type="term" value="P:retrograde vesicle-mediated transport, Golgi to endoplasmic reticulum"/>
    <property type="evidence" value="ECO:0007669"/>
    <property type="project" value="InterPro"/>
</dbReference>
<feature type="region of interest" description="Disordered" evidence="5">
    <location>
        <begin position="306"/>
        <end position="376"/>
    </location>
</feature>
<evidence type="ECO:0000256" key="2">
    <source>
        <dbReference type="ARBA" id="ARBA00022692"/>
    </source>
</evidence>
<feature type="non-terminal residue" evidence="7">
    <location>
        <position position="376"/>
    </location>
</feature>
<evidence type="ECO:0000256" key="1">
    <source>
        <dbReference type="ARBA" id="ARBA00004141"/>
    </source>
</evidence>
<keyword evidence="4 6" id="KW-0472">Membrane</keyword>
<evidence type="ECO:0000256" key="5">
    <source>
        <dbReference type="SAM" id="MobiDB-lite"/>
    </source>
</evidence>
<feature type="transmembrane region" description="Helical" evidence="6">
    <location>
        <begin position="52"/>
        <end position="71"/>
    </location>
</feature>
<dbReference type="Proteomes" id="UP000749559">
    <property type="component" value="Unassembled WGS sequence"/>
</dbReference>
<sequence length="376" mass="41880">HRQVGKMAATIKKNLPFLKEQFSAAFSNSSVVVKCVGILVFLSYFLTFSETALSILTVIPGNVIPPNFWIWTYFTHSFIETHIWIVIIDVVVIVLYGKLLEPLWGALQMLVFFLVVNFGVGVITSFVYLCIYVISRNDAYLFKVHIHGLAGYIAGFSVAVKQVMPDHVVVDSPFGKLGNRHIPILMLMITIFVRILGGLDGPFPIMFGSGILVSWIYLRFYQKHSNGNRGDMAESFSFASFFPDVIQPFIAVICNTIFSALVKIKVCKKPQRRYDVSSPSTITISLPGTDPLDAERRRKLALTALNERLSKTDSSQQSWPSLEDGAESPSPTKDTSGPLLTSVKVDTKEPQVHTPSEEKALKEPKETMKDAEKPVS</sequence>
<evidence type="ECO:0000256" key="6">
    <source>
        <dbReference type="SAM" id="Phobius"/>
    </source>
</evidence>
<dbReference type="PANTHER" id="PTHR13377:SF3">
    <property type="entry name" value="TRANSMEMBRANE PROTEIN 115"/>
    <property type="match status" value="1"/>
</dbReference>